<evidence type="ECO:0000313" key="4">
    <source>
        <dbReference type="Proteomes" id="UP000306441"/>
    </source>
</evidence>
<dbReference type="Gene3D" id="3.60.21.10">
    <property type="match status" value="2"/>
</dbReference>
<feature type="region of interest" description="Disordered" evidence="1">
    <location>
        <begin position="1"/>
        <end position="20"/>
    </location>
</feature>
<evidence type="ECO:0000313" key="3">
    <source>
        <dbReference type="EMBL" id="THF54422.1"/>
    </source>
</evidence>
<gene>
    <name evidence="3" type="ORF">E6C48_22050</name>
</gene>
<dbReference type="SUPFAM" id="SSF56300">
    <property type="entry name" value="Metallo-dependent phosphatases"/>
    <property type="match status" value="1"/>
</dbReference>
<proteinExistence type="predicted"/>
<comment type="caution">
    <text evidence="3">The sequence shown here is derived from an EMBL/GenBank/DDBJ whole genome shotgun (WGS) entry which is preliminary data.</text>
</comment>
<evidence type="ECO:0000259" key="2">
    <source>
        <dbReference type="Pfam" id="PF00149"/>
    </source>
</evidence>
<dbReference type="InterPro" id="IPR029052">
    <property type="entry name" value="Metallo-depent_PP-like"/>
</dbReference>
<keyword evidence="4" id="KW-1185">Reference proteome</keyword>
<sequence>MDHADRFRRSTPSAGRTGEPVGLMAQNEIAVIADPHFHDITYRPGGGGGSAFRSLADTCASTRVFNESFPALTALLDDIVSRDIRIVVIAGDLSDDGQMSTMATACRLLERYSDRYGLRFFTTPGNHDLYAMHGREHGKLFVNEDGSQTLVTSDPAIVAEAAGDVVLTQEMHCAGYPQALDMMKAFGFFRRPDFLHWETPFGTSDDLAQRCFEIRSQDGSVVTSMVDASYLVEPMEGLWILSIDANVFEPRNGAKNLIEEKSYFDSTDAGWNSMLRSKPFVLDWMTDVARRARRQGKRLLTVSHYPLLNPLGDTAEAEAILLGRTGFVRRSPSPEVEAAAAATGVGVHFSGHLHVNDTRVVRHGDDFAVNIAVPSTVSFPPAYKIASFDGASLNVETAMLWDVPDFDAAFDAYRAETACSGADFGDVLEARSHGEFLSRVMTLNVTLRYFEKEWPPELAALMERLRSADIARLVESSPLPVEEVATVSTLEGGVAGLDVVADWYRLRTARELALAVIAPERVLLYRSLAERFAATSWPEWSAQHRLAIFFAIMRNYMDAQPSDRFSVDLESGEVVARPLGRTLLRQTGTA</sequence>
<organism evidence="3 4">
    <name type="scientific">Ollibium composti</name>
    <dbReference type="NCBI Taxonomy" id="2675109"/>
    <lineage>
        <taxon>Bacteria</taxon>
        <taxon>Pseudomonadati</taxon>
        <taxon>Pseudomonadota</taxon>
        <taxon>Alphaproteobacteria</taxon>
        <taxon>Hyphomicrobiales</taxon>
        <taxon>Phyllobacteriaceae</taxon>
        <taxon>Ollibium</taxon>
    </lineage>
</organism>
<evidence type="ECO:0000256" key="1">
    <source>
        <dbReference type="SAM" id="MobiDB-lite"/>
    </source>
</evidence>
<feature type="domain" description="Calcineurin-like phosphoesterase" evidence="2">
    <location>
        <begin position="29"/>
        <end position="135"/>
    </location>
</feature>
<accession>A0ABY2Q0V6</accession>
<reference evidence="3 4" key="1">
    <citation type="submission" date="2019-04" db="EMBL/GenBank/DDBJ databases">
        <title>Mesorhizobium composti sp. nov., isolated from compost.</title>
        <authorList>
            <person name="Lin S.-Y."/>
            <person name="Hameed A."/>
            <person name="Hsieh Y.-T."/>
            <person name="Young C.-C."/>
        </authorList>
    </citation>
    <scope>NUCLEOTIDE SEQUENCE [LARGE SCALE GENOMIC DNA]</scope>
    <source>
        <strain evidence="3 4">CC-YTH430</strain>
    </source>
</reference>
<name>A0ABY2Q0V6_9HYPH</name>
<dbReference type="Pfam" id="PF00149">
    <property type="entry name" value="Metallophos"/>
    <property type="match status" value="1"/>
</dbReference>
<protein>
    <submittedName>
        <fullName evidence="3">Metallophosphoesterase</fullName>
    </submittedName>
</protein>
<dbReference type="EMBL" id="SSNY01000021">
    <property type="protein sequence ID" value="THF54422.1"/>
    <property type="molecule type" value="Genomic_DNA"/>
</dbReference>
<dbReference type="Proteomes" id="UP000306441">
    <property type="component" value="Unassembled WGS sequence"/>
</dbReference>
<dbReference type="InterPro" id="IPR004843">
    <property type="entry name" value="Calcineurin-like_PHP"/>
</dbReference>